<dbReference type="Proteomes" id="UP000005952">
    <property type="component" value="Chromosome"/>
</dbReference>
<dbReference type="SUPFAM" id="SSF51391">
    <property type="entry name" value="Thiamin phosphate synthase"/>
    <property type="match status" value="1"/>
</dbReference>
<evidence type="ECO:0000259" key="1">
    <source>
        <dbReference type="Pfam" id="PF02581"/>
    </source>
</evidence>
<dbReference type="PROSITE" id="PS51257">
    <property type="entry name" value="PROKAR_LIPOPROTEIN"/>
    <property type="match status" value="1"/>
</dbReference>
<dbReference type="Gene3D" id="3.20.20.70">
    <property type="entry name" value="Aldolase class I"/>
    <property type="match status" value="1"/>
</dbReference>
<gene>
    <name evidence="2" type="ORF">HYPDE_35838</name>
</gene>
<evidence type="ECO:0000313" key="2">
    <source>
        <dbReference type="EMBL" id="AGK58839.1"/>
    </source>
</evidence>
<dbReference type="GO" id="GO:0009228">
    <property type="term" value="P:thiamine biosynthetic process"/>
    <property type="evidence" value="ECO:0007669"/>
    <property type="project" value="UniProtKB-KW"/>
</dbReference>
<dbReference type="InterPro" id="IPR036206">
    <property type="entry name" value="ThiamineP_synth_sf"/>
</dbReference>
<protein>
    <submittedName>
        <fullName evidence="2">Thiamine monophosphate synthase</fullName>
    </submittedName>
</protein>
<name>N0B5L1_9HYPH</name>
<sequence length="214" mass="22496">MSSGTKLYLDYVVTGPLASSCAVLSAILETAPIASLLIRPGSGQAYDAKTVRGLIDIAQKKGIAVLLNDMVQARDLGADGVHVSWAPDVVERFKIARQTAGGAMIVGADAGRTRHDAMEIGEADADYVAFGIPAHVEDRGRAAERQLGLVSWWSEVFEVPCVALDVADADQARNLADAGADFVGVTITAENSVSEATARVRAYSEALSAHEDVK</sequence>
<dbReference type="AlphaFoldDB" id="N0B5L1"/>
<dbReference type="KEGG" id="hdt:HYPDE_35838"/>
<dbReference type="Pfam" id="PF02581">
    <property type="entry name" value="TMP-TENI"/>
    <property type="match status" value="1"/>
</dbReference>
<dbReference type="eggNOG" id="COG0352">
    <property type="taxonomic scope" value="Bacteria"/>
</dbReference>
<dbReference type="OrthoDB" id="7159061at2"/>
<organism evidence="2 3">
    <name type="scientific">Hyphomicrobium denitrificans 1NES1</name>
    <dbReference type="NCBI Taxonomy" id="670307"/>
    <lineage>
        <taxon>Bacteria</taxon>
        <taxon>Pseudomonadati</taxon>
        <taxon>Pseudomonadota</taxon>
        <taxon>Alphaproteobacteria</taxon>
        <taxon>Hyphomicrobiales</taxon>
        <taxon>Hyphomicrobiaceae</taxon>
        <taxon>Hyphomicrobium</taxon>
    </lineage>
</organism>
<keyword evidence="3" id="KW-1185">Reference proteome</keyword>
<reference evidence="2 3" key="1">
    <citation type="journal article" date="2013" name="Genome Announc.">
        <title>Genome sequences for three denitrifying bacterial strains isolated from a uranium- and nitrate-contaminated subsurface environment.</title>
        <authorList>
            <person name="Venkatramanan R."/>
            <person name="Prakash O."/>
            <person name="Woyke T."/>
            <person name="Chain P."/>
            <person name="Goodwin L.A."/>
            <person name="Watson D."/>
            <person name="Brooks S."/>
            <person name="Kostka J.E."/>
            <person name="Green S.J."/>
        </authorList>
    </citation>
    <scope>NUCLEOTIDE SEQUENCE [LARGE SCALE GENOMIC DNA]</scope>
    <source>
        <strain evidence="2 3">1NES1</strain>
    </source>
</reference>
<proteinExistence type="predicted"/>
<dbReference type="InterPro" id="IPR013785">
    <property type="entry name" value="Aldolase_TIM"/>
</dbReference>
<accession>N0B5L1</accession>
<dbReference type="HOGENOM" id="CLU_018272_3_1_5"/>
<dbReference type="RefSeq" id="WP_015598858.1">
    <property type="nucleotide sequence ID" value="NC_021172.1"/>
</dbReference>
<evidence type="ECO:0000313" key="3">
    <source>
        <dbReference type="Proteomes" id="UP000005952"/>
    </source>
</evidence>
<dbReference type="EMBL" id="CP005587">
    <property type="protein sequence ID" value="AGK58839.1"/>
    <property type="molecule type" value="Genomic_DNA"/>
</dbReference>
<dbReference type="InterPro" id="IPR022998">
    <property type="entry name" value="ThiamineP_synth_TenI"/>
</dbReference>
<dbReference type="CDD" id="cd00564">
    <property type="entry name" value="TMP_TenI"/>
    <property type="match status" value="1"/>
</dbReference>
<dbReference type="STRING" id="670307.HYPDE_35838"/>
<feature type="domain" description="Thiamine phosphate synthase/TenI" evidence="1">
    <location>
        <begin position="12"/>
        <end position="185"/>
    </location>
</feature>